<dbReference type="Proteomes" id="UP001152622">
    <property type="component" value="Chromosome 12"/>
</dbReference>
<comment type="caution">
    <text evidence="2">The sequence shown here is derived from an EMBL/GenBank/DDBJ whole genome shotgun (WGS) entry which is preliminary data.</text>
</comment>
<sequence length="114" mass="12730">MFRPVDRTANRMCISAARTERGLQRTVSKTDRADFVSNGAALALAEMALFTSAGQDRTAQTRLRLQIQMLPLGLRATPFPLKATRKDTCRSKRVTRNSLALFQHPAEQSRNSPI</sequence>
<reference evidence="2" key="1">
    <citation type="journal article" date="2023" name="Science">
        <title>Genome structures resolve the early diversification of teleost fishes.</title>
        <authorList>
            <person name="Parey E."/>
            <person name="Louis A."/>
            <person name="Montfort J."/>
            <person name="Bouchez O."/>
            <person name="Roques C."/>
            <person name="Iampietro C."/>
            <person name="Lluch J."/>
            <person name="Castinel A."/>
            <person name="Donnadieu C."/>
            <person name="Desvignes T."/>
            <person name="Floi Bucao C."/>
            <person name="Jouanno E."/>
            <person name="Wen M."/>
            <person name="Mejri S."/>
            <person name="Dirks R."/>
            <person name="Jansen H."/>
            <person name="Henkel C."/>
            <person name="Chen W.J."/>
            <person name="Zahm M."/>
            <person name="Cabau C."/>
            <person name="Klopp C."/>
            <person name="Thompson A.W."/>
            <person name="Robinson-Rechavi M."/>
            <person name="Braasch I."/>
            <person name="Lecointre G."/>
            <person name="Bobe J."/>
            <person name="Postlethwait J.H."/>
            <person name="Berthelot C."/>
            <person name="Roest Crollius H."/>
            <person name="Guiguen Y."/>
        </authorList>
    </citation>
    <scope>NUCLEOTIDE SEQUENCE</scope>
    <source>
        <strain evidence="2">WJC10195</strain>
    </source>
</reference>
<accession>A0A9Q1EU47</accession>
<keyword evidence="3" id="KW-1185">Reference proteome</keyword>
<name>A0A9Q1EU47_SYNKA</name>
<feature type="region of interest" description="Disordered" evidence="1">
    <location>
        <begin position="87"/>
        <end position="114"/>
    </location>
</feature>
<evidence type="ECO:0000313" key="3">
    <source>
        <dbReference type="Proteomes" id="UP001152622"/>
    </source>
</evidence>
<feature type="compositionally biased region" description="Polar residues" evidence="1">
    <location>
        <begin position="96"/>
        <end position="114"/>
    </location>
</feature>
<proteinExistence type="predicted"/>
<evidence type="ECO:0000313" key="2">
    <source>
        <dbReference type="EMBL" id="KAJ8345065.1"/>
    </source>
</evidence>
<evidence type="ECO:0000256" key="1">
    <source>
        <dbReference type="SAM" id="MobiDB-lite"/>
    </source>
</evidence>
<protein>
    <submittedName>
        <fullName evidence="2">Uncharacterized protein</fullName>
    </submittedName>
</protein>
<dbReference type="EMBL" id="JAINUF010000012">
    <property type="protein sequence ID" value="KAJ8345065.1"/>
    <property type="molecule type" value="Genomic_DNA"/>
</dbReference>
<gene>
    <name evidence="2" type="ORF">SKAU_G00292580</name>
</gene>
<dbReference type="AlphaFoldDB" id="A0A9Q1EU47"/>
<organism evidence="2 3">
    <name type="scientific">Synaphobranchus kaupii</name>
    <name type="common">Kaup's arrowtooth eel</name>
    <dbReference type="NCBI Taxonomy" id="118154"/>
    <lineage>
        <taxon>Eukaryota</taxon>
        <taxon>Metazoa</taxon>
        <taxon>Chordata</taxon>
        <taxon>Craniata</taxon>
        <taxon>Vertebrata</taxon>
        <taxon>Euteleostomi</taxon>
        <taxon>Actinopterygii</taxon>
        <taxon>Neopterygii</taxon>
        <taxon>Teleostei</taxon>
        <taxon>Anguilliformes</taxon>
        <taxon>Synaphobranchidae</taxon>
        <taxon>Synaphobranchus</taxon>
    </lineage>
</organism>